<dbReference type="KEGG" id="bxy:BXY_29520"/>
<dbReference type="Pfam" id="PF21012">
    <property type="entry name" value="DUF6850"/>
    <property type="match status" value="1"/>
</dbReference>
<dbReference type="AlphaFoldDB" id="D6D0M3"/>
<dbReference type="eggNOG" id="ENOG502ZC9P">
    <property type="taxonomic scope" value="Bacteria"/>
</dbReference>
<reference evidence="2 3" key="1">
    <citation type="submission" date="2010-03" db="EMBL/GenBank/DDBJ databases">
        <title>The genome sequence of Bacteriodes xylanisolvens XB1A.</title>
        <authorList>
            <consortium name="metaHIT consortium -- http://www.metahit.eu/"/>
            <person name="Pajon A."/>
            <person name="Turner K."/>
            <person name="Parkhill J."/>
            <person name="Bernalier A."/>
        </authorList>
    </citation>
    <scope>NUCLEOTIDE SEQUENCE [LARGE SCALE GENOMIC DNA]</scope>
    <source>
        <strain evidence="2 3">XB1A</strain>
    </source>
</reference>
<organism evidence="2 3">
    <name type="scientific">Bacteroides xylanisolvens XB1A</name>
    <dbReference type="NCBI Taxonomy" id="657309"/>
    <lineage>
        <taxon>Bacteria</taxon>
        <taxon>Pseudomonadati</taxon>
        <taxon>Bacteroidota</taxon>
        <taxon>Bacteroidia</taxon>
        <taxon>Bacteroidales</taxon>
        <taxon>Bacteroidaceae</taxon>
        <taxon>Bacteroides</taxon>
    </lineage>
</organism>
<dbReference type="EMBL" id="FP929033">
    <property type="protein sequence ID" value="CBK67975.1"/>
    <property type="molecule type" value="Genomic_DNA"/>
</dbReference>
<dbReference type="PATRIC" id="fig|657309.4.peg.1752"/>
<sequence length="511" mass="58018">MKEKNNLCMSEMKKIYITGLWLLCIVYGVSAQTYDIIERRNSWNTGKNVTGIRMDSISSSYAELYGKNNHGDFHHSYEAEKSWNAGAIAKSITHLKGYSLTGSFSFDHTSGKDMSGSMFIQPGFYPVDILEFTPGRKDLQRYAFMGGIASDIAPNWRLGGKIDFAASNYSKRKDLRHTNYRLDLKVAPSVMYHSGDLAIGFSYMFSKNSESVKAEVIGTTENSYNAFLDKGLMYGAYEAWDGSGIHLSESGINGFPIKELSNGGALQLQWKRFYGDIEYTYSSGSAGERDAIWFKFPTHRIASHLSYHFKQGKKEHFLRLNLQWSHLVNNENVINKETVNGITTTYINGSNRIFERDAFSVHPEYEFISPRTEVRLGTHISTFKRLTTQMYPYVASEKMLCTQTYVSSVFHIGKFDLKAAASFAIGNSTEKSRVITTDTEPGDPPYRLTDYYNLQNEYATAPQATLRLGLRYHFNHGIYAEVQGSYTRGFNLHYIDGSSRWNETIKLGYTF</sequence>
<proteinExistence type="predicted"/>
<dbReference type="InterPro" id="IPR049236">
    <property type="entry name" value="DUF6850"/>
</dbReference>
<evidence type="ECO:0000259" key="1">
    <source>
        <dbReference type="Pfam" id="PF21012"/>
    </source>
</evidence>
<gene>
    <name evidence="2" type="ORF">BXY_29520</name>
</gene>
<name>D6D0M3_9BACE</name>
<evidence type="ECO:0000313" key="2">
    <source>
        <dbReference type="EMBL" id="CBK67975.1"/>
    </source>
</evidence>
<accession>D6D0M3</accession>
<reference evidence="2 3" key="2">
    <citation type="submission" date="2010-03" db="EMBL/GenBank/DDBJ databases">
        <authorList>
            <person name="Pajon A."/>
        </authorList>
    </citation>
    <scope>NUCLEOTIDE SEQUENCE [LARGE SCALE GENOMIC DNA]</scope>
    <source>
        <strain evidence="2 3">XB1A</strain>
    </source>
</reference>
<dbReference type="HOGENOM" id="CLU_037934_0_0_10"/>
<dbReference type="Proteomes" id="UP000008795">
    <property type="component" value="Chromosome"/>
</dbReference>
<protein>
    <recommendedName>
        <fullName evidence="1">DUF6850 domain-containing protein</fullName>
    </recommendedName>
</protein>
<evidence type="ECO:0000313" key="3">
    <source>
        <dbReference type="Proteomes" id="UP000008795"/>
    </source>
</evidence>
<feature type="domain" description="DUF6850" evidence="1">
    <location>
        <begin position="57"/>
        <end position="511"/>
    </location>
</feature>